<dbReference type="Pfam" id="PF12833">
    <property type="entry name" value="HTH_18"/>
    <property type="match status" value="1"/>
</dbReference>
<dbReference type="GO" id="GO:0043565">
    <property type="term" value="F:sequence-specific DNA binding"/>
    <property type="evidence" value="ECO:0007669"/>
    <property type="project" value="InterPro"/>
</dbReference>
<dbReference type="PANTHER" id="PTHR43280">
    <property type="entry name" value="ARAC-FAMILY TRANSCRIPTIONAL REGULATOR"/>
    <property type="match status" value="1"/>
</dbReference>
<protein>
    <submittedName>
        <fullName evidence="5">Helix-turn-helix domain-containing protein</fullName>
    </submittedName>
</protein>
<dbReference type="InterPro" id="IPR018062">
    <property type="entry name" value="HTH_AraC-typ_CS"/>
</dbReference>
<reference evidence="5 6" key="1">
    <citation type="submission" date="2020-08" db="EMBL/GenBank/DDBJ databases">
        <title>Cohnella phylogeny.</title>
        <authorList>
            <person name="Dunlap C."/>
        </authorList>
    </citation>
    <scope>NUCLEOTIDE SEQUENCE [LARGE SCALE GENOMIC DNA]</scope>
    <source>
        <strain evidence="5 6">DSM 28246</strain>
    </source>
</reference>
<dbReference type="RefSeq" id="WP_185141992.1">
    <property type="nucleotide sequence ID" value="NZ_JACJVP010000008.1"/>
</dbReference>
<gene>
    <name evidence="5" type="ORF">H7C19_07620</name>
</gene>
<keyword evidence="3" id="KW-0804">Transcription</keyword>
<dbReference type="Gene3D" id="1.10.10.60">
    <property type="entry name" value="Homeodomain-like"/>
    <property type="match status" value="2"/>
</dbReference>
<sequence>MRRVAEAEEGARFGLENELYMEYRRRTEPFTMSADHYHPYYEIYYLLSGSRVYFVRDRSYPVEQGDLVFIPKNELHKTMQAGVGAHERIILHFGDGLADSLTAAQAELLLSPFRQKTHVIRLPRAEQIEIDRLLRRSVSEIRSRPPGYELVPRMAVMDVLLQTARYLREHEPMPVGYATPMHAKLTEVVRYVNARYGEPLKLGELAERFYISPHYLSRLFKETTGFTFTDYLVLTRVKEAQRLLRDTDLKIADIAVSAGFDNFSHFGKTFKRIARLSPRDYRKRERG</sequence>
<dbReference type="InterPro" id="IPR037923">
    <property type="entry name" value="HTH-like"/>
</dbReference>
<dbReference type="PROSITE" id="PS00041">
    <property type="entry name" value="HTH_ARAC_FAMILY_1"/>
    <property type="match status" value="1"/>
</dbReference>
<dbReference type="GO" id="GO:0003700">
    <property type="term" value="F:DNA-binding transcription factor activity"/>
    <property type="evidence" value="ECO:0007669"/>
    <property type="project" value="InterPro"/>
</dbReference>
<feature type="domain" description="HTH araC/xylS-type" evidence="4">
    <location>
        <begin position="186"/>
        <end position="284"/>
    </location>
</feature>
<dbReference type="InterPro" id="IPR014710">
    <property type="entry name" value="RmlC-like_jellyroll"/>
</dbReference>
<evidence type="ECO:0000256" key="3">
    <source>
        <dbReference type="ARBA" id="ARBA00023163"/>
    </source>
</evidence>
<dbReference type="AlphaFoldDB" id="A0A7X0VE23"/>
<dbReference type="InterPro" id="IPR009057">
    <property type="entry name" value="Homeodomain-like_sf"/>
</dbReference>
<dbReference type="EMBL" id="JACJVP010000008">
    <property type="protein sequence ID" value="MBB6670555.1"/>
    <property type="molecule type" value="Genomic_DNA"/>
</dbReference>
<keyword evidence="1" id="KW-0805">Transcription regulation</keyword>
<dbReference type="Proteomes" id="UP000547209">
    <property type="component" value="Unassembled WGS sequence"/>
</dbReference>
<name>A0A7X0VE23_9BACL</name>
<accession>A0A7X0VE23</accession>
<dbReference type="PRINTS" id="PR00032">
    <property type="entry name" value="HTHARAC"/>
</dbReference>
<keyword evidence="2" id="KW-0238">DNA-binding</keyword>
<organism evidence="5 6">
    <name type="scientific">Cohnella nanjingensis</name>
    <dbReference type="NCBI Taxonomy" id="1387779"/>
    <lineage>
        <taxon>Bacteria</taxon>
        <taxon>Bacillati</taxon>
        <taxon>Bacillota</taxon>
        <taxon>Bacilli</taxon>
        <taxon>Bacillales</taxon>
        <taxon>Paenibacillaceae</taxon>
        <taxon>Cohnella</taxon>
    </lineage>
</organism>
<dbReference type="SUPFAM" id="SSF51215">
    <property type="entry name" value="Regulatory protein AraC"/>
    <property type="match status" value="1"/>
</dbReference>
<dbReference type="InterPro" id="IPR003313">
    <property type="entry name" value="AraC-bd"/>
</dbReference>
<keyword evidence="6" id="KW-1185">Reference proteome</keyword>
<evidence type="ECO:0000256" key="1">
    <source>
        <dbReference type="ARBA" id="ARBA00023015"/>
    </source>
</evidence>
<dbReference type="SUPFAM" id="SSF46689">
    <property type="entry name" value="Homeodomain-like"/>
    <property type="match status" value="2"/>
</dbReference>
<dbReference type="Gene3D" id="2.60.120.10">
    <property type="entry name" value="Jelly Rolls"/>
    <property type="match status" value="1"/>
</dbReference>
<dbReference type="InterPro" id="IPR018060">
    <property type="entry name" value="HTH_AraC"/>
</dbReference>
<evidence type="ECO:0000259" key="4">
    <source>
        <dbReference type="PROSITE" id="PS01124"/>
    </source>
</evidence>
<dbReference type="Pfam" id="PF02311">
    <property type="entry name" value="AraC_binding"/>
    <property type="match status" value="1"/>
</dbReference>
<dbReference type="PROSITE" id="PS01124">
    <property type="entry name" value="HTH_ARAC_FAMILY_2"/>
    <property type="match status" value="1"/>
</dbReference>
<evidence type="ECO:0000256" key="2">
    <source>
        <dbReference type="ARBA" id="ARBA00023125"/>
    </source>
</evidence>
<evidence type="ECO:0000313" key="6">
    <source>
        <dbReference type="Proteomes" id="UP000547209"/>
    </source>
</evidence>
<dbReference type="PANTHER" id="PTHR43280:SF28">
    <property type="entry name" value="HTH-TYPE TRANSCRIPTIONAL ACTIVATOR RHAS"/>
    <property type="match status" value="1"/>
</dbReference>
<dbReference type="InterPro" id="IPR020449">
    <property type="entry name" value="Tscrpt_reg_AraC-type_HTH"/>
</dbReference>
<dbReference type="SMART" id="SM00342">
    <property type="entry name" value="HTH_ARAC"/>
    <property type="match status" value="1"/>
</dbReference>
<comment type="caution">
    <text evidence="5">The sequence shown here is derived from an EMBL/GenBank/DDBJ whole genome shotgun (WGS) entry which is preliminary data.</text>
</comment>
<proteinExistence type="predicted"/>
<evidence type="ECO:0000313" key="5">
    <source>
        <dbReference type="EMBL" id="MBB6670555.1"/>
    </source>
</evidence>